<sequence length="291" mass="32521">MESSRLPLELIHQIIDHSSDDKDALKSFTITASALVSYAQSYLFRRIDLDLGDCCIDKDIKAYETFDDILRHSPVVGSYVRELVIGQIFHPGDFHVDSFGSALREILCPHHSTGSPPHVLTQTSLENWFTRKVALISSILPLLPNVLHLALNRQPESTIRWDDMPSTVRHAMSTFLSQTSLKSLSLYFVTFTPISVFDSILQQSHLTSLKLEETTLLRQISTADLASSLISSSLNKLETLVLITARPQEYNMFYIASLVLQAAAASLRHFTWFTRNSPGGGSLATYLVNLP</sequence>
<proteinExistence type="predicted"/>
<evidence type="ECO:0008006" key="3">
    <source>
        <dbReference type="Google" id="ProtNLM"/>
    </source>
</evidence>
<evidence type="ECO:0000313" key="2">
    <source>
        <dbReference type="Proteomes" id="UP000053424"/>
    </source>
</evidence>
<gene>
    <name evidence="1" type="ORF">M413DRAFT_118763</name>
</gene>
<evidence type="ECO:0000313" key="1">
    <source>
        <dbReference type="EMBL" id="KIM49904.1"/>
    </source>
</evidence>
<protein>
    <recommendedName>
        <fullName evidence="3">F-box domain-containing protein</fullName>
    </recommendedName>
</protein>
<reference evidence="1 2" key="1">
    <citation type="submission" date="2014-04" db="EMBL/GenBank/DDBJ databases">
        <authorList>
            <consortium name="DOE Joint Genome Institute"/>
            <person name="Kuo A."/>
            <person name="Gay G."/>
            <person name="Dore J."/>
            <person name="Kohler A."/>
            <person name="Nagy L.G."/>
            <person name="Floudas D."/>
            <person name="Copeland A."/>
            <person name="Barry K.W."/>
            <person name="Cichocki N."/>
            <person name="Veneault-Fourrey C."/>
            <person name="LaButti K."/>
            <person name="Lindquist E.A."/>
            <person name="Lipzen A."/>
            <person name="Lundell T."/>
            <person name="Morin E."/>
            <person name="Murat C."/>
            <person name="Sun H."/>
            <person name="Tunlid A."/>
            <person name="Henrissat B."/>
            <person name="Grigoriev I.V."/>
            <person name="Hibbett D.S."/>
            <person name="Martin F."/>
            <person name="Nordberg H.P."/>
            <person name="Cantor M.N."/>
            <person name="Hua S.X."/>
        </authorList>
    </citation>
    <scope>NUCLEOTIDE SEQUENCE [LARGE SCALE GENOMIC DNA]</scope>
    <source>
        <strain evidence="2">h7</strain>
    </source>
</reference>
<dbReference type="HOGENOM" id="CLU_956617_0_0_1"/>
<keyword evidence="2" id="KW-1185">Reference proteome</keyword>
<name>A0A0C3D0G1_HEBCY</name>
<reference evidence="2" key="2">
    <citation type="submission" date="2015-01" db="EMBL/GenBank/DDBJ databases">
        <title>Evolutionary Origins and Diversification of the Mycorrhizal Mutualists.</title>
        <authorList>
            <consortium name="DOE Joint Genome Institute"/>
            <consortium name="Mycorrhizal Genomics Consortium"/>
            <person name="Kohler A."/>
            <person name="Kuo A."/>
            <person name="Nagy L.G."/>
            <person name="Floudas D."/>
            <person name="Copeland A."/>
            <person name="Barry K.W."/>
            <person name="Cichocki N."/>
            <person name="Veneault-Fourrey C."/>
            <person name="LaButti K."/>
            <person name="Lindquist E.A."/>
            <person name="Lipzen A."/>
            <person name="Lundell T."/>
            <person name="Morin E."/>
            <person name="Murat C."/>
            <person name="Riley R."/>
            <person name="Ohm R."/>
            <person name="Sun H."/>
            <person name="Tunlid A."/>
            <person name="Henrissat B."/>
            <person name="Grigoriev I.V."/>
            <person name="Hibbett D.S."/>
            <person name="Martin F."/>
        </authorList>
    </citation>
    <scope>NUCLEOTIDE SEQUENCE [LARGE SCALE GENOMIC DNA]</scope>
    <source>
        <strain evidence="2">h7</strain>
    </source>
</reference>
<accession>A0A0C3D0G1</accession>
<dbReference type="AlphaFoldDB" id="A0A0C3D0G1"/>
<dbReference type="OrthoDB" id="2788229at2759"/>
<dbReference type="Proteomes" id="UP000053424">
    <property type="component" value="Unassembled WGS sequence"/>
</dbReference>
<organism evidence="1 2">
    <name type="scientific">Hebeloma cylindrosporum</name>
    <dbReference type="NCBI Taxonomy" id="76867"/>
    <lineage>
        <taxon>Eukaryota</taxon>
        <taxon>Fungi</taxon>
        <taxon>Dikarya</taxon>
        <taxon>Basidiomycota</taxon>
        <taxon>Agaricomycotina</taxon>
        <taxon>Agaricomycetes</taxon>
        <taxon>Agaricomycetidae</taxon>
        <taxon>Agaricales</taxon>
        <taxon>Agaricineae</taxon>
        <taxon>Hymenogastraceae</taxon>
        <taxon>Hebeloma</taxon>
    </lineage>
</organism>
<dbReference type="EMBL" id="KN831768">
    <property type="protein sequence ID" value="KIM49904.1"/>
    <property type="molecule type" value="Genomic_DNA"/>
</dbReference>